<dbReference type="PIRSF" id="PIRSF038896">
    <property type="entry name" value="NAPE-PLD"/>
    <property type="match status" value="1"/>
</dbReference>
<dbReference type="InterPro" id="IPR001279">
    <property type="entry name" value="Metallo-B-lactamas"/>
</dbReference>
<reference evidence="3" key="1">
    <citation type="journal article" date="2020" name="Stud. Mycol.">
        <title>101 Dothideomycetes genomes: a test case for predicting lifestyles and emergence of pathogens.</title>
        <authorList>
            <person name="Haridas S."/>
            <person name="Albert R."/>
            <person name="Binder M."/>
            <person name="Bloem J."/>
            <person name="Labutti K."/>
            <person name="Salamov A."/>
            <person name="Andreopoulos B."/>
            <person name="Baker S."/>
            <person name="Barry K."/>
            <person name="Bills G."/>
            <person name="Bluhm B."/>
            <person name="Cannon C."/>
            <person name="Castanera R."/>
            <person name="Culley D."/>
            <person name="Daum C."/>
            <person name="Ezra D."/>
            <person name="Gonzalez J."/>
            <person name="Henrissat B."/>
            <person name="Kuo A."/>
            <person name="Liang C."/>
            <person name="Lipzen A."/>
            <person name="Lutzoni F."/>
            <person name="Magnuson J."/>
            <person name="Mondo S."/>
            <person name="Nolan M."/>
            <person name="Ohm R."/>
            <person name="Pangilinan J."/>
            <person name="Park H.-J."/>
            <person name="Ramirez L."/>
            <person name="Alfaro M."/>
            <person name="Sun H."/>
            <person name="Tritt A."/>
            <person name="Yoshinaga Y."/>
            <person name="Zwiers L.-H."/>
            <person name="Turgeon B."/>
            <person name="Goodwin S."/>
            <person name="Spatafora J."/>
            <person name="Crous P."/>
            <person name="Grigoriev I."/>
        </authorList>
    </citation>
    <scope>NUCLEOTIDE SEQUENCE</scope>
    <source>
        <strain evidence="3">CBS 109.77</strain>
    </source>
</reference>
<dbReference type="GO" id="GO:0070291">
    <property type="term" value="P:N-acylethanolamine metabolic process"/>
    <property type="evidence" value="ECO:0007669"/>
    <property type="project" value="TreeGrafter"/>
</dbReference>
<feature type="region of interest" description="Disordered" evidence="1">
    <location>
        <begin position="1"/>
        <end position="25"/>
    </location>
</feature>
<organism evidence="3 4">
    <name type="scientific">Melanomma pulvis-pyrius CBS 109.77</name>
    <dbReference type="NCBI Taxonomy" id="1314802"/>
    <lineage>
        <taxon>Eukaryota</taxon>
        <taxon>Fungi</taxon>
        <taxon>Dikarya</taxon>
        <taxon>Ascomycota</taxon>
        <taxon>Pezizomycotina</taxon>
        <taxon>Dothideomycetes</taxon>
        <taxon>Pleosporomycetidae</taxon>
        <taxon>Pleosporales</taxon>
        <taxon>Melanommataceae</taxon>
        <taxon>Melanomma</taxon>
    </lineage>
</organism>
<proteinExistence type="predicted"/>
<dbReference type="OrthoDB" id="332863at2759"/>
<dbReference type="GO" id="GO:0008270">
    <property type="term" value="F:zinc ion binding"/>
    <property type="evidence" value="ECO:0007669"/>
    <property type="project" value="InterPro"/>
</dbReference>
<sequence length="389" mass="42826">MSVYDCTVTTQPGPAPDDAKAKTHHVKDKSGNTVGFVNALPSFGRWKDISLLRAGFIFFRYRLQGKLPVPDTSHAKIPTAPPSFLPRRAGHPTLRTTWIGHATFFVEFPSGFRALFDPVFEEKFGLMSPKRIALSACKPADLPALDAIFLSHNHPDHFSDASLKELIARFPRVHFFVGLETGQWLRQLGASAVTEMEWWDDANVTLKKTQTATGGEKADGGADTISVQVSCLPSQHGTMRTPLDKDTALWASWGIKSGGKSVWFAGDTGYRTVPEGTDELGPGFDALPKNHHFKQIGEFRGPFDLGLIPIGAYHPRFMYSPVHASPLDAVEIFQDTKCKKALGMHWGAWALTSEPIEEPPEKLKEALKHKGLPEKGLFDVMPVGASRDD</sequence>
<dbReference type="Pfam" id="PF12706">
    <property type="entry name" value="Lactamase_B_2"/>
    <property type="match status" value="1"/>
</dbReference>
<keyword evidence="4" id="KW-1185">Reference proteome</keyword>
<keyword evidence="3" id="KW-0378">Hydrolase</keyword>
<dbReference type="GO" id="GO:0070290">
    <property type="term" value="F:N-acylphosphatidylethanolamine-specific phospholipase D activity"/>
    <property type="evidence" value="ECO:0007669"/>
    <property type="project" value="InterPro"/>
</dbReference>
<dbReference type="GO" id="GO:0070292">
    <property type="term" value="P:N-acylphosphatidylethanolamine metabolic process"/>
    <property type="evidence" value="ECO:0007669"/>
    <property type="project" value="TreeGrafter"/>
</dbReference>
<dbReference type="InterPro" id="IPR024884">
    <property type="entry name" value="NAPE-PLD"/>
</dbReference>
<name>A0A6A6XX31_9PLEO</name>
<dbReference type="GO" id="GO:0005737">
    <property type="term" value="C:cytoplasm"/>
    <property type="evidence" value="ECO:0007669"/>
    <property type="project" value="TreeGrafter"/>
</dbReference>
<dbReference type="AlphaFoldDB" id="A0A6A6XX31"/>
<dbReference type="InterPro" id="IPR036866">
    <property type="entry name" value="RibonucZ/Hydroxyglut_hydro"/>
</dbReference>
<dbReference type="EMBL" id="MU001739">
    <property type="protein sequence ID" value="KAF2801106.1"/>
    <property type="molecule type" value="Genomic_DNA"/>
</dbReference>
<dbReference type="PANTHER" id="PTHR15032">
    <property type="entry name" value="N-ACYL-PHOSPHATIDYLETHANOLAMINE-HYDROLYZING PHOSPHOLIPASE D"/>
    <property type="match status" value="1"/>
</dbReference>
<feature type="domain" description="Metallo-beta-lactamase" evidence="2">
    <location>
        <begin position="114"/>
        <end position="346"/>
    </location>
</feature>
<gene>
    <name evidence="3" type="ORF">K505DRAFT_369832</name>
</gene>
<evidence type="ECO:0000256" key="1">
    <source>
        <dbReference type="SAM" id="MobiDB-lite"/>
    </source>
</evidence>
<protein>
    <submittedName>
        <fullName evidence="3">Metallo-hydrolase/oxidoreductase</fullName>
    </submittedName>
</protein>
<dbReference type="Proteomes" id="UP000799757">
    <property type="component" value="Unassembled WGS sequence"/>
</dbReference>
<dbReference type="PANTHER" id="PTHR15032:SF4">
    <property type="entry name" value="N-ACYL-PHOSPHATIDYLETHANOLAMINE-HYDROLYZING PHOSPHOLIPASE D"/>
    <property type="match status" value="1"/>
</dbReference>
<evidence type="ECO:0000313" key="4">
    <source>
        <dbReference type="Proteomes" id="UP000799757"/>
    </source>
</evidence>
<dbReference type="SUPFAM" id="SSF56281">
    <property type="entry name" value="Metallo-hydrolase/oxidoreductase"/>
    <property type="match status" value="1"/>
</dbReference>
<accession>A0A6A6XX31</accession>
<evidence type="ECO:0000313" key="3">
    <source>
        <dbReference type="EMBL" id="KAF2801106.1"/>
    </source>
</evidence>
<evidence type="ECO:0000259" key="2">
    <source>
        <dbReference type="Pfam" id="PF12706"/>
    </source>
</evidence>
<dbReference type="Gene3D" id="3.60.15.10">
    <property type="entry name" value="Ribonuclease Z/Hydroxyacylglutathione hydrolase-like"/>
    <property type="match status" value="1"/>
</dbReference>